<dbReference type="SUPFAM" id="SSF54292">
    <property type="entry name" value="2Fe-2S ferredoxin-like"/>
    <property type="match status" value="1"/>
</dbReference>
<dbReference type="Gene3D" id="3.10.20.30">
    <property type="match status" value="1"/>
</dbReference>
<dbReference type="Pfam" id="PF00111">
    <property type="entry name" value="Fer2"/>
    <property type="match status" value="1"/>
</dbReference>
<dbReference type="CDD" id="cd00207">
    <property type="entry name" value="fer2"/>
    <property type="match status" value="1"/>
</dbReference>
<dbReference type="Proteomes" id="UP000625804">
    <property type="component" value="Unassembled WGS sequence"/>
</dbReference>
<evidence type="ECO:0000313" key="3">
    <source>
        <dbReference type="Proteomes" id="UP000625804"/>
    </source>
</evidence>
<reference evidence="2" key="1">
    <citation type="submission" date="2020-06" db="EMBL/GenBank/DDBJ databases">
        <title>A novel thermopfilic bacterium from Erzurum, Turkey.</title>
        <authorList>
            <person name="Adiguzel A."/>
            <person name="Ay H."/>
            <person name="Baltaci M.O."/>
        </authorList>
    </citation>
    <scope>NUCLEOTIDE SEQUENCE</scope>
    <source>
        <strain evidence="2">P2</strain>
    </source>
</reference>
<dbReference type="RefSeq" id="WP_173732297.1">
    <property type="nucleotide sequence ID" value="NZ_JABTTE010000028.1"/>
</dbReference>
<evidence type="ECO:0000259" key="1">
    <source>
        <dbReference type="Pfam" id="PF00111"/>
    </source>
</evidence>
<comment type="caution">
    <text evidence="2">The sequence shown here is derived from an EMBL/GenBank/DDBJ whole genome shotgun (WGS) entry which is preliminary data.</text>
</comment>
<dbReference type="InterPro" id="IPR001041">
    <property type="entry name" value="2Fe-2S_ferredoxin-type"/>
</dbReference>
<protein>
    <submittedName>
        <fullName evidence="2">(2Fe-2S)-binding protein</fullName>
    </submittedName>
</protein>
<accession>A0A8J8KFN1</accession>
<dbReference type="EMBL" id="JABTTE010000028">
    <property type="protein sequence ID" value="NSL53095.1"/>
    <property type="molecule type" value="Genomic_DNA"/>
</dbReference>
<sequence length="111" mass="12552">MPKVILHVDGEKIEKEVKENANLVVLAGTKQFPKLKYGCGMGKCLKCVCEVLSGWEQLGPPNWKEEKMLGESVNERIRLTCQLTIKEDIEISQENILAKIKKEKNAVKLTK</sequence>
<evidence type="ECO:0000313" key="2">
    <source>
        <dbReference type="EMBL" id="NSL53095.1"/>
    </source>
</evidence>
<dbReference type="GO" id="GO:0051536">
    <property type="term" value="F:iron-sulfur cluster binding"/>
    <property type="evidence" value="ECO:0007669"/>
    <property type="project" value="InterPro"/>
</dbReference>
<feature type="domain" description="2Fe-2S ferredoxin-type" evidence="1">
    <location>
        <begin position="7"/>
        <end position="85"/>
    </location>
</feature>
<organism evidence="2 3">
    <name type="scientific">Calidifontibacillus erzurumensis</name>
    <dbReference type="NCBI Taxonomy" id="2741433"/>
    <lineage>
        <taxon>Bacteria</taxon>
        <taxon>Bacillati</taxon>
        <taxon>Bacillota</taxon>
        <taxon>Bacilli</taxon>
        <taxon>Bacillales</taxon>
        <taxon>Bacillaceae</taxon>
        <taxon>Calidifontibacillus/Schinkia group</taxon>
        <taxon>Calidifontibacillus</taxon>
    </lineage>
</organism>
<gene>
    <name evidence="2" type="ORF">HR057_15225</name>
</gene>
<dbReference type="InterPro" id="IPR036010">
    <property type="entry name" value="2Fe-2S_ferredoxin-like_sf"/>
</dbReference>
<proteinExistence type="predicted"/>
<dbReference type="AlphaFoldDB" id="A0A8J8KFN1"/>
<dbReference type="InterPro" id="IPR012675">
    <property type="entry name" value="Beta-grasp_dom_sf"/>
</dbReference>
<name>A0A8J8KFN1_9BACI</name>
<keyword evidence="3" id="KW-1185">Reference proteome</keyword>